<evidence type="ECO:0000313" key="15">
    <source>
        <dbReference type="Proteomes" id="UP001500842"/>
    </source>
</evidence>
<dbReference type="SUPFAM" id="SSF54862">
    <property type="entry name" value="4Fe-4S ferredoxins"/>
    <property type="match status" value="1"/>
</dbReference>
<dbReference type="InterPro" id="IPR010228">
    <property type="entry name" value="NADH_UbQ_OxRdtase_Gsu"/>
</dbReference>
<feature type="domain" description="2Fe-2S ferredoxin-type" evidence="11">
    <location>
        <begin position="13"/>
        <end position="97"/>
    </location>
</feature>
<dbReference type="Gene3D" id="3.40.228.10">
    <property type="entry name" value="Dimethylsulfoxide Reductase, domain 2"/>
    <property type="match status" value="1"/>
</dbReference>
<comment type="cofactor">
    <cofactor evidence="1 10">
        <name>[4Fe-4S] cluster</name>
        <dbReference type="ChEBI" id="CHEBI:49883"/>
    </cofactor>
</comment>
<gene>
    <name evidence="14" type="ORF">GCM10009788_12760</name>
</gene>
<dbReference type="Pfam" id="PF10588">
    <property type="entry name" value="NADH-G_4Fe-4S_3"/>
    <property type="match status" value="1"/>
</dbReference>
<evidence type="ECO:0000256" key="10">
    <source>
        <dbReference type="RuleBase" id="RU003525"/>
    </source>
</evidence>
<evidence type="ECO:0000259" key="13">
    <source>
        <dbReference type="PROSITE" id="PS51839"/>
    </source>
</evidence>
<dbReference type="InterPro" id="IPR036010">
    <property type="entry name" value="2Fe-2S_ferredoxin-like_sf"/>
</dbReference>
<keyword evidence="7 10" id="KW-0411">Iron-sulfur</keyword>
<evidence type="ECO:0000259" key="12">
    <source>
        <dbReference type="PROSITE" id="PS51669"/>
    </source>
</evidence>
<dbReference type="Pfam" id="PF22117">
    <property type="entry name" value="Fer4_Nqo3"/>
    <property type="match status" value="1"/>
</dbReference>
<dbReference type="RefSeq" id="WP_141004489.1">
    <property type="nucleotide sequence ID" value="NZ_BAAAOR010000009.1"/>
</dbReference>
<organism evidence="14 15">
    <name type="scientific">Nocardioides humi</name>
    <dbReference type="NCBI Taxonomy" id="449461"/>
    <lineage>
        <taxon>Bacteria</taxon>
        <taxon>Bacillati</taxon>
        <taxon>Actinomycetota</taxon>
        <taxon>Actinomycetes</taxon>
        <taxon>Propionibacteriales</taxon>
        <taxon>Nocardioidaceae</taxon>
        <taxon>Nocardioides</taxon>
    </lineage>
</organism>
<dbReference type="PANTHER" id="PTHR43105:SF12">
    <property type="entry name" value="NADH-QUINONE OXIDOREDUCTASE SUBUNIT G"/>
    <property type="match status" value="1"/>
</dbReference>
<evidence type="ECO:0000259" key="11">
    <source>
        <dbReference type="PROSITE" id="PS51085"/>
    </source>
</evidence>
<dbReference type="CDD" id="cd00207">
    <property type="entry name" value="fer2"/>
    <property type="match status" value="1"/>
</dbReference>
<evidence type="ECO:0000256" key="7">
    <source>
        <dbReference type="ARBA" id="ARBA00023014"/>
    </source>
</evidence>
<evidence type="ECO:0000313" key="14">
    <source>
        <dbReference type="EMBL" id="GAA1509860.1"/>
    </source>
</evidence>
<evidence type="ECO:0000256" key="5">
    <source>
        <dbReference type="ARBA" id="ARBA00022967"/>
    </source>
</evidence>
<dbReference type="EMBL" id="BAAAOR010000009">
    <property type="protein sequence ID" value="GAA1509860.1"/>
    <property type="molecule type" value="Genomic_DNA"/>
</dbReference>
<evidence type="ECO:0000256" key="2">
    <source>
        <dbReference type="ARBA" id="ARBA00005404"/>
    </source>
</evidence>
<dbReference type="InterPro" id="IPR006656">
    <property type="entry name" value="Mopterin_OxRdtase"/>
</dbReference>
<keyword evidence="5 10" id="KW-1278">Translocase</keyword>
<keyword evidence="10" id="KW-0001">2Fe-2S</keyword>
<evidence type="ECO:0000256" key="6">
    <source>
        <dbReference type="ARBA" id="ARBA00023004"/>
    </source>
</evidence>
<name>A0ABN2A267_9ACTN</name>
<evidence type="ECO:0000256" key="3">
    <source>
        <dbReference type="ARBA" id="ARBA00022485"/>
    </source>
</evidence>
<comment type="caution">
    <text evidence="14">The sequence shown here is derived from an EMBL/GenBank/DDBJ whole genome shotgun (WGS) entry which is preliminary data.</text>
</comment>
<comment type="similarity">
    <text evidence="2 10">Belongs to the complex I 75 kDa subunit family.</text>
</comment>
<dbReference type="InterPro" id="IPR019574">
    <property type="entry name" value="NADH_UbQ_OxRdtase_Gsu_4Fe4S-bd"/>
</dbReference>
<comment type="catalytic activity">
    <reaction evidence="9 10">
        <text>a quinone + NADH + 5 H(+)(in) = a quinol + NAD(+) + 4 H(+)(out)</text>
        <dbReference type="Rhea" id="RHEA:57888"/>
        <dbReference type="ChEBI" id="CHEBI:15378"/>
        <dbReference type="ChEBI" id="CHEBI:24646"/>
        <dbReference type="ChEBI" id="CHEBI:57540"/>
        <dbReference type="ChEBI" id="CHEBI:57945"/>
        <dbReference type="ChEBI" id="CHEBI:132124"/>
    </reaction>
</comment>
<evidence type="ECO:0000256" key="8">
    <source>
        <dbReference type="ARBA" id="ARBA00023027"/>
    </source>
</evidence>
<keyword evidence="4 10" id="KW-0479">Metal-binding</keyword>
<dbReference type="NCBIfam" id="TIGR01973">
    <property type="entry name" value="NuoG"/>
    <property type="match status" value="1"/>
</dbReference>
<dbReference type="PROSITE" id="PS51839">
    <property type="entry name" value="4FE4S_HC3"/>
    <property type="match status" value="1"/>
</dbReference>
<dbReference type="NCBIfam" id="NF005895">
    <property type="entry name" value="PRK07860.1"/>
    <property type="match status" value="1"/>
</dbReference>
<sequence length="820" mass="85866">MTTTPDKTVERTDLVTVTIDGVEVSVPKDTLVIRAAEQIGVQIPRFCDHPLLAPVGACRQCLVDVPDAGNGRGFPKPQASCTLPVAEGMVVSTQVTSPVADKAQQGVMELLLVNHPLDCPVCDKGGECPLQNQAMSNGRGESRFSDERNRGVKRTFPKPINLSPTVLLDRERCIVCQRCTRFADEIAGDPFIALVERGAEQQIGIAEDAPFLSYFSGNVIQICPVGALTSEQYRFRSRPFDLVSSPGVAEHDACGSAIRVDHRRGKVMRRQAGDDPHVNEEWISDKDRFAFAYAQADDRLTYPQVRDTLPDGGQGSLRPASWPEAFTVAARGLAAAREAGGVGVLTGGRLTTEDAYAYSKLARVALGTNDIDFRARPLSAEETAFLASHVAGTVRGAGAVTTGGLAPVSYDDLESAAKVVLVGLEPEDEAAAIFLRLRKSVRAGGTEVVSLAPFTTRGLTKLSGRLVPTAPGDEPAALRALAGELDATSVLLVGERMATVPGALGAAAEIAASTGARLAWVPRRAGDRGAVEAGCLPTLLPGGRPVAEAAARVDVATTWGVPSLPEAPGRDADAIVAALAAGDLGGLLVAGVDPDDTADPAATRAAIDAAGFVVALDLRRTEVTDRADVVFPVAPTTDKAGTFVNWEGRARPWEAALHNPASLPELRALAGIAEELGTPLGFRTVDEVRAEMAQLGPWDGARAESPQAPGAPAERRESTVLLSTWKQLLDNGSMQDGDKYLKATARTPVALVTGADFDRYGPTVTLTGDRGSMTLPAEICDDLVEGVVWVPANSVGNGVLADLASPGSPVTITGAEGVHG</sequence>
<dbReference type="InterPro" id="IPR001041">
    <property type="entry name" value="2Fe-2S_ferredoxin-type"/>
</dbReference>
<dbReference type="InterPro" id="IPR054351">
    <property type="entry name" value="NADH_UbQ_OxRdtase_ferredoxin"/>
</dbReference>
<dbReference type="EC" id="7.1.1.-" evidence="10"/>
<dbReference type="SMART" id="SM00929">
    <property type="entry name" value="NADH-G_4Fe-4S_3"/>
    <property type="match status" value="1"/>
</dbReference>
<evidence type="ECO:0000256" key="4">
    <source>
        <dbReference type="ARBA" id="ARBA00022723"/>
    </source>
</evidence>
<keyword evidence="6 10" id="KW-0408">Iron</keyword>
<dbReference type="InterPro" id="IPR000283">
    <property type="entry name" value="NADH_UbQ_OxRdtase_75kDa_su_CS"/>
</dbReference>
<dbReference type="SUPFAM" id="SSF54292">
    <property type="entry name" value="2Fe-2S ferredoxin-like"/>
    <property type="match status" value="1"/>
</dbReference>
<dbReference type="InterPro" id="IPR050123">
    <property type="entry name" value="Prok_molybdopt-oxidoreductase"/>
</dbReference>
<keyword evidence="3 10" id="KW-0004">4Fe-4S</keyword>
<dbReference type="Gene3D" id="3.30.70.20">
    <property type="match status" value="1"/>
</dbReference>
<protein>
    <recommendedName>
        <fullName evidence="10">NADH-quinone oxidoreductase</fullName>
        <ecNumber evidence="10">7.1.1.-</ecNumber>
    </recommendedName>
</protein>
<dbReference type="PROSITE" id="PS00643">
    <property type="entry name" value="COMPLEX1_75K_3"/>
    <property type="match status" value="1"/>
</dbReference>
<comment type="cofactor">
    <cofactor evidence="10">
        <name>[2Fe-2S] cluster</name>
        <dbReference type="ChEBI" id="CHEBI:190135"/>
    </cofactor>
    <text evidence="10">Binds 1 [2Fe-2S] cluster per subunit.</text>
</comment>
<dbReference type="Pfam" id="PF22151">
    <property type="entry name" value="Fer4_NDSU1"/>
    <property type="match status" value="1"/>
</dbReference>
<dbReference type="Gene3D" id="3.10.20.740">
    <property type="match status" value="1"/>
</dbReference>
<evidence type="ECO:0000256" key="1">
    <source>
        <dbReference type="ARBA" id="ARBA00001966"/>
    </source>
</evidence>
<dbReference type="Proteomes" id="UP001500842">
    <property type="component" value="Unassembled WGS sequence"/>
</dbReference>
<keyword evidence="10" id="KW-0874">Quinone</keyword>
<feature type="domain" description="4Fe-4S His(Cys)3-ligated-type" evidence="13">
    <location>
        <begin position="99"/>
        <end position="138"/>
    </location>
</feature>
<proteinExistence type="inferred from homology"/>
<dbReference type="SUPFAM" id="SSF53706">
    <property type="entry name" value="Formate dehydrogenase/DMSO reductase, domains 1-3"/>
    <property type="match status" value="1"/>
</dbReference>
<dbReference type="InterPro" id="IPR006963">
    <property type="entry name" value="Mopterin_OxRdtase_4Fe-4S_dom"/>
</dbReference>
<reference evidence="14 15" key="1">
    <citation type="journal article" date="2019" name="Int. J. Syst. Evol. Microbiol.">
        <title>The Global Catalogue of Microorganisms (GCM) 10K type strain sequencing project: providing services to taxonomists for standard genome sequencing and annotation.</title>
        <authorList>
            <consortium name="The Broad Institute Genomics Platform"/>
            <consortium name="The Broad Institute Genome Sequencing Center for Infectious Disease"/>
            <person name="Wu L."/>
            <person name="Ma J."/>
        </authorList>
    </citation>
    <scope>NUCLEOTIDE SEQUENCE [LARGE SCALE GENOMIC DNA]</scope>
    <source>
        <strain evidence="14 15">JCM 14942</strain>
    </source>
</reference>
<comment type="function">
    <text evidence="10">NDH-1 shuttles electrons from NADH, via FMN and iron-sulfur (Fe-S) centers, to quinones in the respiratory chain. Couples the redox reaction to proton translocation (for every two electrons transferred, four hydrogen ions are translocated across the cytoplasmic membrane), and thus conserves the redox energy in a proton gradient.</text>
</comment>
<dbReference type="Pfam" id="PF00384">
    <property type="entry name" value="Molybdopterin"/>
    <property type="match status" value="1"/>
</dbReference>
<keyword evidence="15" id="KW-1185">Reference proteome</keyword>
<evidence type="ECO:0000256" key="9">
    <source>
        <dbReference type="ARBA" id="ARBA00047712"/>
    </source>
</evidence>
<dbReference type="Gene3D" id="3.40.50.740">
    <property type="match status" value="2"/>
</dbReference>
<keyword evidence="8 10" id="KW-0520">NAD</keyword>
<dbReference type="PROSITE" id="PS51669">
    <property type="entry name" value="4FE4S_MOW_BIS_MGD"/>
    <property type="match status" value="1"/>
</dbReference>
<dbReference type="PANTHER" id="PTHR43105">
    <property type="entry name" value="RESPIRATORY NITRATE REDUCTASE"/>
    <property type="match status" value="1"/>
</dbReference>
<dbReference type="Pfam" id="PF13510">
    <property type="entry name" value="Fer2_4"/>
    <property type="match status" value="1"/>
</dbReference>
<dbReference type="PROSITE" id="PS51085">
    <property type="entry name" value="2FE2S_FER_2"/>
    <property type="match status" value="1"/>
</dbReference>
<dbReference type="PROSITE" id="PS00641">
    <property type="entry name" value="COMPLEX1_75K_1"/>
    <property type="match status" value="1"/>
</dbReference>
<accession>A0ABN2A267</accession>
<feature type="domain" description="4Fe-4S Mo/W bis-MGD-type" evidence="12">
    <location>
        <begin position="242"/>
        <end position="298"/>
    </location>
</feature>
<dbReference type="PROSITE" id="PS00642">
    <property type="entry name" value="COMPLEX1_75K_2"/>
    <property type="match status" value="1"/>
</dbReference>